<feature type="chain" id="PRO_5022263308" description="Urocanate reductase" evidence="5">
    <location>
        <begin position="23"/>
        <end position="974"/>
    </location>
</feature>
<dbReference type="Pfam" id="PF02335">
    <property type="entry name" value="Cytochrom_C552"/>
    <property type="match status" value="1"/>
</dbReference>
<dbReference type="InterPro" id="IPR003321">
    <property type="entry name" value="Cyt_c552"/>
</dbReference>
<dbReference type="Gene3D" id="3.90.700.10">
    <property type="entry name" value="Succinate dehydrogenase/fumarate reductase flavoprotein, catalytic domain"/>
    <property type="match status" value="1"/>
</dbReference>
<keyword evidence="5" id="KW-0732">Signal</keyword>
<evidence type="ECO:0000256" key="4">
    <source>
        <dbReference type="ARBA" id="ARBA00023002"/>
    </source>
</evidence>
<protein>
    <recommendedName>
        <fullName evidence="5">Urocanate reductase</fullName>
        <ecNumber evidence="5">1.3.99.33</ecNumber>
    </recommendedName>
</protein>
<dbReference type="PRINTS" id="PR00368">
    <property type="entry name" value="FADPNR"/>
</dbReference>
<keyword evidence="4 5" id="KW-0560">Oxidoreductase</keyword>
<keyword evidence="3 5" id="KW-0274">FAD</keyword>
<dbReference type="Gene3D" id="1.20.140.10">
    <property type="entry name" value="Butyryl-CoA Dehydrogenase, subunit A, domain 3"/>
    <property type="match status" value="1"/>
</dbReference>
<comment type="cofactor">
    <cofactor evidence="5">
        <name>FMN</name>
        <dbReference type="ChEBI" id="CHEBI:58210"/>
    </cofactor>
    <text evidence="5">Binds 1 or 2 FMN covalently per subunit.</text>
</comment>
<dbReference type="InterPro" id="IPR036280">
    <property type="entry name" value="Multihaem_cyt_sf"/>
</dbReference>
<evidence type="ECO:0000313" key="7">
    <source>
        <dbReference type="EMBL" id="AHF23759.1"/>
    </source>
</evidence>
<dbReference type="EC" id="1.3.99.33" evidence="5"/>
<feature type="signal peptide" evidence="5">
    <location>
        <begin position="1"/>
        <end position="22"/>
    </location>
</feature>
<dbReference type="NCBIfam" id="NF005064">
    <property type="entry name" value="PRK06481.1"/>
    <property type="match status" value="1"/>
</dbReference>
<dbReference type="GO" id="GO:0016627">
    <property type="term" value="F:oxidoreductase activity, acting on the CH-CH group of donors"/>
    <property type="evidence" value="ECO:0007669"/>
    <property type="project" value="UniProtKB-ARBA"/>
</dbReference>
<dbReference type="GO" id="GO:0016020">
    <property type="term" value="C:membrane"/>
    <property type="evidence" value="ECO:0007669"/>
    <property type="project" value="InterPro"/>
</dbReference>
<proteinExistence type="inferred from homology"/>
<dbReference type="PANTHER" id="PTHR43400">
    <property type="entry name" value="FUMARATE REDUCTASE"/>
    <property type="match status" value="1"/>
</dbReference>
<evidence type="ECO:0000259" key="6">
    <source>
        <dbReference type="SMART" id="SM00900"/>
    </source>
</evidence>
<dbReference type="SMART" id="SM00900">
    <property type="entry name" value="FMN_bind"/>
    <property type="match status" value="1"/>
</dbReference>
<dbReference type="GO" id="GO:0042279">
    <property type="term" value="F:nitrite reductase (cytochrome, ammonia-forming) activity"/>
    <property type="evidence" value="ECO:0007669"/>
    <property type="project" value="InterPro"/>
</dbReference>
<dbReference type="EMBL" id="KC246774">
    <property type="protein sequence ID" value="AHF23759.1"/>
    <property type="molecule type" value="Genomic_DNA"/>
</dbReference>
<dbReference type="Gene3D" id="3.50.50.60">
    <property type="entry name" value="FAD/NAD(P)-binding domain"/>
    <property type="match status" value="1"/>
</dbReference>
<dbReference type="InterPro" id="IPR050315">
    <property type="entry name" value="FAD-oxidoreductase_2"/>
</dbReference>
<sequence length="974" mass="103218">MKKLICLLMAMTVMLFAASAPAESAPAETLFTPGTYQAEAQGMLSTVKVLITVDETEITTVLIDATDETETLGGVAAGMLSAKIVEAQTPNVDAVSGATVTSNAVIKAATEALTAAGADIAVLDANRRDIGEKGSKEEKVIDTGIVIIGAGGAGMTAAIMVKQAGKDFVLLEKMPYAGGNTTKATGGMNAAETHYQKEQGIEDSVELFAADTIKGGHDLNDPALVEVMAKESANAIDWLDSIGAELPKISFSGGASVNRIHAPADGSGVGEFLVERFSAKLDELGVETMYNTKATELLTDADGKVCGVKAEGKDCNYVFNCKAVILATGGFGANEEMYTQYRPDLKGTVTTNAPGATGDGIVMAQALGADLVDIEQIQLHPTVEQTTSMLITESVRGDGAILVNQSGVRFTNELLTRDAVSAAELAQEGHYAYIIFDQNLRDHLKAVEKYVKTGITVQADTIEGLAEQISVDPAVLAKTLADWNECVKKQEDPEFGRTTGMNADLTTAPYYAIKIAPGIHHTMGGVKIDTSAHVINTEGKAIPGLYAAGEVTGGVHGGNRLGGNAVADIVIFGRIAAETALAEMDDAAAMPAAEAKEEATSETAAAEASKVPTSVVSGIVVTMGQNTENNIVTDYLEQDPYLKNIYEGFGFAKDYSSARGHTYTLEDVSKTLRPHPKANCITCKTDDFARLVNTEGIGVYSMAFDEVMPQMKNTISCYTCHGDGMGMDGQLAVTHSYVNTALGDAVSEIPAAILSCGQCHIEYYFTPSDSETMMPYHSKAEMTPEAILAYYDAMGFYDWEQPGTGTKMLKAQHPEMETVLGGKHAASFNLTCADCHMPQATTDDGIEYRSHYFVSPLQNEVLLNSCAKCHGSADNVISLVQTIQAKVTARETEVGNKLSGLKDALTAAAADGKLGAEELDAVRKLHREAQWFFDFCYVENSEGAHNSALSLSCLETSEAKINEALTLLGEKQDT</sequence>
<dbReference type="FunFam" id="3.90.700.10:FF:000007">
    <property type="entry name" value="NADH-dependent fumarate reductase"/>
    <property type="match status" value="1"/>
</dbReference>
<dbReference type="Gene3D" id="1.10.1130.10">
    <property type="entry name" value="Flavocytochrome C3, Chain A"/>
    <property type="match status" value="1"/>
</dbReference>
<dbReference type="NCBIfam" id="TIGR01813">
    <property type="entry name" value="flavo_cyto_c"/>
    <property type="match status" value="1"/>
</dbReference>
<reference evidence="7" key="1">
    <citation type="journal article" date="2013" name="PLoS ONE">
        <title>Metagenomic insights into the carbohydrate-active enzymes carried by the microorganisms adhering to solid digesta in the rumen of cows.</title>
        <authorList>
            <person name="Wang L."/>
            <person name="Hatem A."/>
            <person name="Catalyurek U.V."/>
            <person name="Morrison M."/>
            <person name="Yu Z."/>
        </authorList>
    </citation>
    <scope>NUCLEOTIDE SEQUENCE</scope>
</reference>
<dbReference type="InterPro" id="IPR027477">
    <property type="entry name" value="Succ_DH/fumarate_Rdtase_cat_sf"/>
</dbReference>
<comment type="similarity">
    <text evidence="1 5">Belongs to the FAD-dependent oxidoreductase 2 family. FRD/SDH subfamily.</text>
</comment>
<comment type="cofactor">
    <cofactor evidence="5">
        <name>FAD</name>
        <dbReference type="ChEBI" id="CHEBI:57692"/>
    </cofactor>
    <text evidence="5">Binds 1 FAD per subunit.</text>
</comment>
<dbReference type="GO" id="GO:0042597">
    <property type="term" value="C:periplasmic space"/>
    <property type="evidence" value="ECO:0007669"/>
    <property type="project" value="InterPro"/>
</dbReference>
<dbReference type="Pfam" id="PF04205">
    <property type="entry name" value="FMN_bind"/>
    <property type="match status" value="1"/>
</dbReference>
<organism evidence="7">
    <name type="scientific">uncultured bacterium Contig1549a</name>
    <dbReference type="NCBI Taxonomy" id="1393453"/>
    <lineage>
        <taxon>Bacteria</taxon>
        <taxon>environmental samples</taxon>
    </lineage>
</organism>
<dbReference type="Gene3D" id="3.90.1010.20">
    <property type="match status" value="1"/>
</dbReference>
<dbReference type="CDD" id="cd00548">
    <property type="entry name" value="NrfA-like"/>
    <property type="match status" value="1"/>
</dbReference>
<dbReference type="SUPFAM" id="SSF51905">
    <property type="entry name" value="FAD/NAD(P)-binding domain"/>
    <property type="match status" value="1"/>
</dbReference>
<feature type="domain" description="FMN-binding" evidence="6">
    <location>
        <begin position="42"/>
        <end position="116"/>
    </location>
</feature>
<evidence type="ECO:0000256" key="2">
    <source>
        <dbReference type="ARBA" id="ARBA00022630"/>
    </source>
</evidence>
<dbReference type="SUPFAM" id="SSF48695">
    <property type="entry name" value="Multiheme cytochromes"/>
    <property type="match status" value="1"/>
</dbReference>
<evidence type="ECO:0000256" key="1">
    <source>
        <dbReference type="ARBA" id="ARBA00008040"/>
    </source>
</evidence>
<comment type="catalytic activity">
    <reaction evidence="5">
        <text>dihydrourocanate + A = urocanate + AH2</text>
        <dbReference type="Rhea" id="RHEA:36059"/>
        <dbReference type="ChEBI" id="CHEBI:13193"/>
        <dbReference type="ChEBI" id="CHEBI:17499"/>
        <dbReference type="ChEBI" id="CHEBI:27247"/>
        <dbReference type="ChEBI" id="CHEBI:72991"/>
        <dbReference type="EC" id="1.3.99.33"/>
    </reaction>
</comment>
<name>W0FK14_9BACT</name>
<dbReference type="InterPro" id="IPR007329">
    <property type="entry name" value="FMN-bd"/>
</dbReference>
<dbReference type="GO" id="GO:0010181">
    <property type="term" value="F:FMN binding"/>
    <property type="evidence" value="ECO:0007669"/>
    <property type="project" value="InterPro"/>
</dbReference>
<dbReference type="InterPro" id="IPR036188">
    <property type="entry name" value="FAD/NAD-bd_sf"/>
</dbReference>
<dbReference type="AlphaFoldDB" id="W0FK14"/>
<keyword evidence="2 5" id="KW-0285">Flavoprotein</keyword>
<dbReference type="PANTHER" id="PTHR43400:SF7">
    <property type="entry name" value="FAD-DEPENDENT OXIDOREDUCTASE 2 FAD BINDING DOMAIN-CONTAINING PROTEIN"/>
    <property type="match status" value="1"/>
</dbReference>
<accession>W0FK14</accession>
<dbReference type="InterPro" id="IPR010960">
    <property type="entry name" value="Flavocytochrome_c"/>
</dbReference>
<evidence type="ECO:0000256" key="5">
    <source>
        <dbReference type="RuleBase" id="RU366062"/>
    </source>
</evidence>
<evidence type="ECO:0000256" key="3">
    <source>
        <dbReference type="ARBA" id="ARBA00022827"/>
    </source>
</evidence>
<dbReference type="InterPro" id="IPR003953">
    <property type="entry name" value="FAD-dep_OxRdtase_2_FAD-bd"/>
</dbReference>
<dbReference type="SUPFAM" id="SSF56425">
    <property type="entry name" value="Succinate dehydrogenase/fumarate reductase flavoprotein, catalytic domain"/>
    <property type="match status" value="1"/>
</dbReference>
<dbReference type="Pfam" id="PF00890">
    <property type="entry name" value="FAD_binding_2"/>
    <property type="match status" value="1"/>
</dbReference>